<dbReference type="EMBL" id="JBGEHV010000103">
    <property type="protein sequence ID" value="MEY8043530.1"/>
    <property type="molecule type" value="Genomic_DNA"/>
</dbReference>
<dbReference type="Proteomes" id="UP001564626">
    <property type="component" value="Unassembled WGS sequence"/>
</dbReference>
<reference evidence="1 2" key="1">
    <citation type="submission" date="2024-08" db="EMBL/GenBank/DDBJ databases">
        <title>Genome mining of Saccharopolyspora cebuensis PGLac3 from Nigerian medicinal plant.</title>
        <authorList>
            <person name="Ezeobiora C.E."/>
            <person name="Igbokwe N.H."/>
            <person name="Amin D.H."/>
            <person name="Mendie U.E."/>
        </authorList>
    </citation>
    <scope>NUCLEOTIDE SEQUENCE [LARGE SCALE GENOMIC DNA]</scope>
    <source>
        <strain evidence="1 2">PGLac3</strain>
    </source>
</reference>
<protein>
    <submittedName>
        <fullName evidence="1">Type VII secretion target</fullName>
    </submittedName>
</protein>
<name>A0ABV4CR11_9PSEU</name>
<evidence type="ECO:0000313" key="1">
    <source>
        <dbReference type="EMBL" id="MEY8043530.1"/>
    </source>
</evidence>
<dbReference type="InterPro" id="IPR022536">
    <property type="entry name" value="EspC"/>
</dbReference>
<accession>A0ABV4CR11</accession>
<organism evidence="1 2">
    <name type="scientific">Saccharopolyspora cebuensis</name>
    <dbReference type="NCBI Taxonomy" id="418759"/>
    <lineage>
        <taxon>Bacteria</taxon>
        <taxon>Bacillati</taxon>
        <taxon>Actinomycetota</taxon>
        <taxon>Actinomycetes</taxon>
        <taxon>Pseudonocardiales</taxon>
        <taxon>Pseudonocardiaceae</taxon>
        <taxon>Saccharopolyspora</taxon>
    </lineage>
</organism>
<comment type="caution">
    <text evidence="1">The sequence shown here is derived from an EMBL/GenBank/DDBJ whole genome shotgun (WGS) entry which is preliminary data.</text>
</comment>
<keyword evidence="2" id="KW-1185">Reference proteome</keyword>
<dbReference type="RefSeq" id="WP_345368212.1">
    <property type="nucleotide sequence ID" value="NZ_BAABII010000026.1"/>
</dbReference>
<proteinExistence type="predicted"/>
<evidence type="ECO:0000313" key="2">
    <source>
        <dbReference type="Proteomes" id="UP001564626"/>
    </source>
</evidence>
<gene>
    <name evidence="1" type="ORF">AB8O55_29335</name>
</gene>
<dbReference type="Pfam" id="PF10824">
    <property type="entry name" value="T7SS_ESX_EspC"/>
    <property type="match status" value="1"/>
</dbReference>
<sequence>MGEFKADPASIGEFGEKLQGMTGDAEQAKAYVDEWISFGYSEGRMFATAVEAAEEARTMLTENYRKLAEVQRGAAEEVGRTAKFYERTDREQAERLDRSYD</sequence>